<sequence length="208" mass="22832">MSQPPSSCSTDPRGLCSCPISMTDASVAAAGLSAQPEVALVEPARDSAIARLGRGLTPFTTTKAFAGSPAWAVACQEAMIDAACAGRVPVKDPLQQHRRLPEKTLECLKERVLADMKPGSRFPTREEIKKLKGGPKPKILEGKVELIHKKRLGHHPDVQLPDGSYPRFELWHGRVDLLQWHGWTPVEIPLSEPWTWVDRPVPSPSFSH</sequence>
<reference evidence="1 2" key="1">
    <citation type="submission" date="2014-11" db="EMBL/GenBank/DDBJ databases">
        <authorList>
            <person name="Zhu J."/>
            <person name="Qi W."/>
            <person name="Song R."/>
        </authorList>
    </citation>
    <scope>NUCLEOTIDE SEQUENCE [LARGE SCALE GENOMIC DNA]</scope>
</reference>
<gene>
    <name evidence="1" type="ORF">Vbra_17245</name>
</gene>
<evidence type="ECO:0000313" key="1">
    <source>
        <dbReference type="EMBL" id="CEM25416.1"/>
    </source>
</evidence>
<name>A0A0G4G9N7_VITBC</name>
<dbReference type="VEuPathDB" id="CryptoDB:Vbra_17245"/>
<organism evidence="1 2">
    <name type="scientific">Vitrella brassicaformis (strain CCMP3155)</name>
    <dbReference type="NCBI Taxonomy" id="1169540"/>
    <lineage>
        <taxon>Eukaryota</taxon>
        <taxon>Sar</taxon>
        <taxon>Alveolata</taxon>
        <taxon>Colpodellida</taxon>
        <taxon>Vitrellaceae</taxon>
        <taxon>Vitrella</taxon>
    </lineage>
</organism>
<keyword evidence="2" id="KW-1185">Reference proteome</keyword>
<protein>
    <submittedName>
        <fullName evidence="1">Uncharacterized protein</fullName>
    </submittedName>
</protein>
<dbReference type="InParanoid" id="A0A0G4G9N7"/>
<proteinExistence type="predicted"/>
<dbReference type="EMBL" id="CDMY01000600">
    <property type="protein sequence ID" value="CEM25416.1"/>
    <property type="molecule type" value="Genomic_DNA"/>
</dbReference>
<accession>A0A0G4G9N7</accession>
<dbReference type="Proteomes" id="UP000041254">
    <property type="component" value="Unassembled WGS sequence"/>
</dbReference>
<dbReference type="AlphaFoldDB" id="A0A0G4G9N7"/>
<evidence type="ECO:0000313" key="2">
    <source>
        <dbReference type="Proteomes" id="UP000041254"/>
    </source>
</evidence>